<proteinExistence type="predicted"/>
<name>A0A154NWY9_DUFNO</name>
<sequence>MYEADVFVTNSPYIHSSGPDENGRVQSQPKSNKVIQLEHESCVTKICTHLERDVASQGHFHEGSTKLGKLHSDKSK</sequence>
<feature type="region of interest" description="Disordered" evidence="1">
    <location>
        <begin position="1"/>
        <end position="30"/>
    </location>
</feature>
<feature type="region of interest" description="Disordered" evidence="1">
    <location>
        <begin position="54"/>
        <end position="76"/>
    </location>
</feature>
<evidence type="ECO:0000256" key="1">
    <source>
        <dbReference type="SAM" id="MobiDB-lite"/>
    </source>
</evidence>
<dbReference type="Proteomes" id="UP000076502">
    <property type="component" value="Unassembled WGS sequence"/>
</dbReference>
<evidence type="ECO:0000313" key="3">
    <source>
        <dbReference type="Proteomes" id="UP000076502"/>
    </source>
</evidence>
<dbReference type="AlphaFoldDB" id="A0A154NWY9"/>
<keyword evidence="3" id="KW-1185">Reference proteome</keyword>
<gene>
    <name evidence="2" type="ORF">WN55_04050</name>
</gene>
<organism evidence="2 3">
    <name type="scientific">Dufourea novaeangliae</name>
    <name type="common">Sweat bee</name>
    <dbReference type="NCBI Taxonomy" id="178035"/>
    <lineage>
        <taxon>Eukaryota</taxon>
        <taxon>Metazoa</taxon>
        <taxon>Ecdysozoa</taxon>
        <taxon>Arthropoda</taxon>
        <taxon>Hexapoda</taxon>
        <taxon>Insecta</taxon>
        <taxon>Pterygota</taxon>
        <taxon>Neoptera</taxon>
        <taxon>Endopterygota</taxon>
        <taxon>Hymenoptera</taxon>
        <taxon>Apocrita</taxon>
        <taxon>Aculeata</taxon>
        <taxon>Apoidea</taxon>
        <taxon>Anthophila</taxon>
        <taxon>Halictidae</taxon>
        <taxon>Rophitinae</taxon>
        <taxon>Dufourea</taxon>
    </lineage>
</organism>
<dbReference type="EMBL" id="KQ434776">
    <property type="protein sequence ID" value="KZC04113.1"/>
    <property type="molecule type" value="Genomic_DNA"/>
</dbReference>
<reference evidence="2 3" key="1">
    <citation type="submission" date="2015-07" db="EMBL/GenBank/DDBJ databases">
        <title>The genome of Dufourea novaeangliae.</title>
        <authorList>
            <person name="Pan H."/>
            <person name="Kapheim K."/>
        </authorList>
    </citation>
    <scope>NUCLEOTIDE SEQUENCE [LARGE SCALE GENOMIC DNA]</scope>
    <source>
        <strain evidence="2">0120121106</strain>
        <tissue evidence="2">Whole body</tissue>
    </source>
</reference>
<accession>A0A154NWY9</accession>
<protein>
    <submittedName>
        <fullName evidence="2">Uncharacterized protein</fullName>
    </submittedName>
</protein>
<evidence type="ECO:0000313" key="2">
    <source>
        <dbReference type="EMBL" id="KZC04113.1"/>
    </source>
</evidence>